<dbReference type="EMBL" id="BAAAZG010000057">
    <property type="protein sequence ID" value="GAA4098165.1"/>
    <property type="molecule type" value="Genomic_DNA"/>
</dbReference>
<keyword evidence="12" id="KW-1185">Reference proteome</keyword>
<feature type="binding site" evidence="7">
    <location>
        <position position="13"/>
    </location>
    <ligand>
        <name>ATP</name>
        <dbReference type="ChEBI" id="CHEBI:30616"/>
    </ligand>
</feature>
<evidence type="ECO:0000256" key="2">
    <source>
        <dbReference type="ARBA" id="ARBA00022679"/>
    </source>
</evidence>
<feature type="domain" description="Carbohydrate kinase FGGY N-terminal" evidence="9">
    <location>
        <begin position="5"/>
        <end position="256"/>
    </location>
</feature>
<feature type="binding site" evidence="7">
    <location>
        <position position="250"/>
    </location>
    <ligand>
        <name>glycerol</name>
        <dbReference type="ChEBI" id="CHEBI:17754"/>
    </ligand>
</feature>
<dbReference type="InterPro" id="IPR005999">
    <property type="entry name" value="Glycerol_kin"/>
</dbReference>
<dbReference type="PANTHER" id="PTHR10196:SF69">
    <property type="entry name" value="GLYCEROL KINASE"/>
    <property type="match status" value="1"/>
</dbReference>
<evidence type="ECO:0000256" key="1">
    <source>
        <dbReference type="ARBA" id="ARBA00009156"/>
    </source>
</evidence>
<dbReference type="InterPro" id="IPR000577">
    <property type="entry name" value="Carb_kinase_FGGY"/>
</dbReference>
<proteinExistence type="inferred from homology"/>
<dbReference type="InterPro" id="IPR018483">
    <property type="entry name" value="Carb_kinase_FGGY_CS"/>
</dbReference>
<feature type="binding site" evidence="7">
    <location>
        <position position="16"/>
    </location>
    <ligand>
        <name>ADP</name>
        <dbReference type="ChEBI" id="CHEBI:456216"/>
    </ligand>
</feature>
<organism evidence="11 12">
    <name type="scientific">Actinomadura miaoliensis</name>
    <dbReference type="NCBI Taxonomy" id="430685"/>
    <lineage>
        <taxon>Bacteria</taxon>
        <taxon>Bacillati</taxon>
        <taxon>Actinomycetota</taxon>
        <taxon>Actinomycetes</taxon>
        <taxon>Streptosporangiales</taxon>
        <taxon>Thermomonosporaceae</taxon>
        <taxon>Actinomadura</taxon>
    </lineage>
</organism>
<dbReference type="RefSeq" id="WP_344956747.1">
    <property type="nucleotide sequence ID" value="NZ_BAAAZG010000057.1"/>
</dbReference>
<dbReference type="InterPro" id="IPR018484">
    <property type="entry name" value="FGGY_N"/>
</dbReference>
<dbReference type="Gene3D" id="3.30.420.40">
    <property type="match status" value="2"/>
</dbReference>
<feature type="domain" description="Carbohydrate kinase FGGY C-terminal" evidence="10">
    <location>
        <begin position="266"/>
        <end position="455"/>
    </location>
</feature>
<dbReference type="PANTHER" id="PTHR10196">
    <property type="entry name" value="SUGAR KINASE"/>
    <property type="match status" value="1"/>
</dbReference>
<accession>A0ABP7WVX6</accession>
<evidence type="ECO:0000259" key="9">
    <source>
        <dbReference type="Pfam" id="PF00370"/>
    </source>
</evidence>
<sequence length="505" mass="55616">MGDVVGALDQGTTSTRFMIFDHGGNEVARHQLEHQQLLPRAGWVEHNPTEIWERTRAVIETTLNKAGVNKSDMVALGITNQRETTVVWNRRTGRPYYNAIVWQDTRTDRIAAALERDGRGETIRHRAGLPPATYFSGGKIQWILENVEGVRRDAEAGEAVFGNIDAWLLWNLTGGRDGGVHVTDVTNASRTMLMDLETLDWDDQLLSFFGIPRAMLPRIRPSSAPDPYGVTRAEGPLHGEVPLTGDLGDQQAATVGQVCFEPGQAKNTYGTGNFLLLNTGEDLVRSKAGMLTTVCYKFGESKPVYALEGSIAVTGSAVQWLRDQLGIISGAAQSEALARQVDDNGGVYFVPAFSGLFAPYWRSDARGAIVGLSRYNTNAHLARATLESICYQSRDVVEAMREDSGVSLDVLKVDGGVTANELCMQLQADILGVPVSRPVVAETTALGAAYAAGLAVGFWRNTDELRQNWNEDKRWLPQWDDDRREKSYAAWKKAVERTFGWIDVE</sequence>
<dbReference type="PROSITE" id="PS00445">
    <property type="entry name" value="FGGY_KINASES_2"/>
    <property type="match status" value="1"/>
</dbReference>
<feature type="binding site" evidence="7">
    <location>
        <position position="416"/>
    </location>
    <ligand>
        <name>ATP</name>
        <dbReference type="ChEBI" id="CHEBI:30616"/>
    </ligand>
</feature>
<feature type="binding site" evidence="7">
    <location>
        <position position="134"/>
    </location>
    <ligand>
        <name>sn-glycerol 3-phosphate</name>
        <dbReference type="ChEBI" id="CHEBI:57597"/>
    </ligand>
</feature>
<feature type="binding site" evidence="7">
    <location>
        <position position="134"/>
    </location>
    <ligand>
        <name>glycerol</name>
        <dbReference type="ChEBI" id="CHEBI:17754"/>
    </ligand>
</feature>
<feature type="binding site" evidence="7">
    <location>
        <position position="12"/>
    </location>
    <ligand>
        <name>ATP</name>
        <dbReference type="ChEBI" id="CHEBI:30616"/>
    </ligand>
</feature>
<name>A0ABP7WVX6_9ACTN</name>
<reference evidence="12" key="1">
    <citation type="journal article" date="2019" name="Int. J. Syst. Evol. Microbiol.">
        <title>The Global Catalogue of Microorganisms (GCM) 10K type strain sequencing project: providing services to taxonomists for standard genome sequencing and annotation.</title>
        <authorList>
            <consortium name="The Broad Institute Genomics Platform"/>
            <consortium name="The Broad Institute Genome Sequencing Center for Infectious Disease"/>
            <person name="Wu L."/>
            <person name="Ma J."/>
        </authorList>
    </citation>
    <scope>NUCLEOTIDE SEQUENCE [LARGE SCALE GENOMIC DNA]</scope>
    <source>
        <strain evidence="12">JCM 16702</strain>
    </source>
</reference>
<keyword evidence="2 7" id="KW-0808">Transferase</keyword>
<dbReference type="Pfam" id="PF00370">
    <property type="entry name" value="FGGY_N"/>
    <property type="match status" value="1"/>
</dbReference>
<protein>
    <recommendedName>
        <fullName evidence="7">Glycerol kinase</fullName>
        <ecNumber evidence="7">2.7.1.30</ecNumber>
    </recommendedName>
    <alternativeName>
        <fullName evidence="7">ATP:glycerol 3-phosphotransferase</fullName>
    </alternativeName>
    <alternativeName>
        <fullName evidence="7">Glycerokinase</fullName>
        <shortName evidence="7">GK</shortName>
    </alternativeName>
</protein>
<dbReference type="NCBIfam" id="NF000756">
    <property type="entry name" value="PRK00047.1"/>
    <property type="match status" value="1"/>
</dbReference>
<evidence type="ECO:0000259" key="10">
    <source>
        <dbReference type="Pfam" id="PF02782"/>
    </source>
</evidence>
<keyword evidence="3 7" id="KW-0547">Nucleotide-binding</keyword>
<feature type="binding site" evidence="7">
    <location>
        <position position="249"/>
    </location>
    <ligand>
        <name>sn-glycerol 3-phosphate</name>
        <dbReference type="ChEBI" id="CHEBI:57597"/>
    </ligand>
</feature>
<feature type="binding site" evidence="7">
    <location>
        <position position="271"/>
    </location>
    <ligand>
        <name>ATP</name>
        <dbReference type="ChEBI" id="CHEBI:30616"/>
    </ligand>
</feature>
<feature type="binding site" evidence="7">
    <location>
        <position position="12"/>
    </location>
    <ligand>
        <name>sn-glycerol 3-phosphate</name>
        <dbReference type="ChEBI" id="CHEBI:57597"/>
    </ligand>
</feature>
<dbReference type="InterPro" id="IPR018485">
    <property type="entry name" value="FGGY_C"/>
</dbReference>
<dbReference type="PIRSF" id="PIRSF000538">
    <property type="entry name" value="GlpK"/>
    <property type="match status" value="1"/>
</dbReference>
<feature type="binding site" evidence="7">
    <location>
        <position position="315"/>
    </location>
    <ligand>
        <name>ADP</name>
        <dbReference type="ChEBI" id="CHEBI:456216"/>
    </ligand>
</feature>
<feature type="binding site" evidence="7">
    <location>
        <position position="82"/>
    </location>
    <ligand>
        <name>glycerol</name>
        <dbReference type="ChEBI" id="CHEBI:17754"/>
    </ligand>
</feature>
<evidence type="ECO:0000313" key="11">
    <source>
        <dbReference type="EMBL" id="GAA4098165.1"/>
    </source>
</evidence>
<feature type="binding site" evidence="7">
    <location>
        <position position="271"/>
    </location>
    <ligand>
        <name>ADP</name>
        <dbReference type="ChEBI" id="CHEBI:456216"/>
    </ligand>
</feature>
<comment type="pathway">
    <text evidence="7">Polyol metabolism; glycerol degradation via glycerol kinase pathway; sn-glycerol 3-phosphate from glycerol: step 1/1.</text>
</comment>
<feature type="binding site" evidence="7">
    <location>
        <position position="249"/>
    </location>
    <ligand>
        <name>glycerol</name>
        <dbReference type="ChEBI" id="CHEBI:17754"/>
    </ligand>
</feature>
<keyword evidence="4 7" id="KW-0418">Kinase</keyword>
<gene>
    <name evidence="11" type="primary">glpK_3</name>
    <name evidence="7" type="synonym">glpK</name>
    <name evidence="11" type="ORF">GCM10022214_73200</name>
</gene>
<comment type="function">
    <text evidence="7">Key enzyme in the regulation of glycerol uptake and metabolism. Catalyzes the phosphorylation of glycerol to yield sn-glycerol 3-phosphate.</text>
</comment>
<keyword evidence="5 7" id="KW-0319">Glycerol metabolism</keyword>
<evidence type="ECO:0000313" key="12">
    <source>
        <dbReference type="Proteomes" id="UP001500683"/>
    </source>
</evidence>
<dbReference type="HAMAP" id="MF_00186">
    <property type="entry name" value="Glycerol_kin"/>
    <property type="match status" value="1"/>
</dbReference>
<dbReference type="SUPFAM" id="SSF53067">
    <property type="entry name" value="Actin-like ATPase domain"/>
    <property type="match status" value="2"/>
</dbReference>
<comment type="activity regulation">
    <text evidence="7">Inhibited by fructose 1,6-bisphosphate (FBP).</text>
</comment>
<evidence type="ECO:0000256" key="4">
    <source>
        <dbReference type="ARBA" id="ARBA00022777"/>
    </source>
</evidence>
<feature type="binding site" evidence="7">
    <location>
        <position position="420"/>
    </location>
    <ligand>
        <name>ADP</name>
        <dbReference type="ChEBI" id="CHEBI:456216"/>
    </ligand>
</feature>
<comment type="similarity">
    <text evidence="1 7 8">Belongs to the FGGY kinase family.</text>
</comment>
<evidence type="ECO:0000256" key="3">
    <source>
        <dbReference type="ARBA" id="ARBA00022741"/>
    </source>
</evidence>
<dbReference type="PROSITE" id="PS00933">
    <property type="entry name" value="FGGY_KINASES_1"/>
    <property type="match status" value="1"/>
</dbReference>
<feature type="binding site" evidence="7">
    <location>
        <position position="315"/>
    </location>
    <ligand>
        <name>ATP</name>
        <dbReference type="ChEBI" id="CHEBI:30616"/>
    </ligand>
</feature>
<feature type="binding site" evidence="7">
    <location>
        <position position="12"/>
    </location>
    <ligand>
        <name>ADP</name>
        <dbReference type="ChEBI" id="CHEBI:456216"/>
    </ligand>
</feature>
<feature type="binding site" evidence="7">
    <location>
        <position position="14"/>
    </location>
    <ligand>
        <name>ATP</name>
        <dbReference type="ChEBI" id="CHEBI:30616"/>
    </ligand>
</feature>
<evidence type="ECO:0000256" key="7">
    <source>
        <dbReference type="HAMAP-Rule" id="MF_00186"/>
    </source>
</evidence>
<evidence type="ECO:0000256" key="8">
    <source>
        <dbReference type="RuleBase" id="RU003733"/>
    </source>
</evidence>
<feature type="binding site" evidence="7">
    <location>
        <position position="83"/>
    </location>
    <ligand>
        <name>sn-glycerol 3-phosphate</name>
        <dbReference type="ChEBI" id="CHEBI:57597"/>
    </ligand>
</feature>
<dbReference type="Proteomes" id="UP001500683">
    <property type="component" value="Unassembled WGS sequence"/>
</dbReference>
<keyword evidence="6 7" id="KW-0067">ATP-binding</keyword>
<feature type="binding site" evidence="7">
    <location>
        <position position="319"/>
    </location>
    <ligand>
        <name>ATP</name>
        <dbReference type="ChEBI" id="CHEBI:30616"/>
    </ligand>
</feature>
<comment type="caution">
    <text evidence="11">The sequence shown here is derived from an EMBL/GenBank/DDBJ whole genome shotgun (WGS) entry which is preliminary data.</text>
</comment>
<dbReference type="GO" id="GO:0016301">
    <property type="term" value="F:kinase activity"/>
    <property type="evidence" value="ECO:0007669"/>
    <property type="project" value="UniProtKB-KW"/>
</dbReference>
<dbReference type="EC" id="2.7.1.30" evidence="7"/>
<evidence type="ECO:0000256" key="5">
    <source>
        <dbReference type="ARBA" id="ARBA00022798"/>
    </source>
</evidence>
<feature type="binding site" evidence="7">
    <location>
        <position position="82"/>
    </location>
    <ligand>
        <name>sn-glycerol 3-phosphate</name>
        <dbReference type="ChEBI" id="CHEBI:57597"/>
    </ligand>
</feature>
<dbReference type="NCBIfam" id="TIGR01311">
    <property type="entry name" value="glycerol_kin"/>
    <property type="match status" value="1"/>
</dbReference>
<comment type="catalytic activity">
    <reaction evidence="7">
        <text>glycerol + ATP = sn-glycerol 3-phosphate + ADP + H(+)</text>
        <dbReference type="Rhea" id="RHEA:21644"/>
        <dbReference type="ChEBI" id="CHEBI:15378"/>
        <dbReference type="ChEBI" id="CHEBI:17754"/>
        <dbReference type="ChEBI" id="CHEBI:30616"/>
        <dbReference type="ChEBI" id="CHEBI:57597"/>
        <dbReference type="ChEBI" id="CHEBI:456216"/>
        <dbReference type="EC" id="2.7.1.30"/>
    </reaction>
</comment>
<evidence type="ECO:0000256" key="6">
    <source>
        <dbReference type="ARBA" id="ARBA00022840"/>
    </source>
</evidence>
<dbReference type="InterPro" id="IPR043129">
    <property type="entry name" value="ATPase_NBD"/>
</dbReference>
<feature type="binding site" evidence="7">
    <location>
        <position position="416"/>
    </location>
    <ligand>
        <name>ADP</name>
        <dbReference type="ChEBI" id="CHEBI:456216"/>
    </ligand>
</feature>
<feature type="binding site" evidence="7">
    <location>
        <position position="83"/>
    </location>
    <ligand>
        <name>glycerol</name>
        <dbReference type="ChEBI" id="CHEBI:17754"/>
    </ligand>
</feature>
<dbReference type="Pfam" id="PF02782">
    <property type="entry name" value="FGGY_C"/>
    <property type="match status" value="1"/>
</dbReference>
<dbReference type="CDD" id="cd07769">
    <property type="entry name" value="ASKHA_NBD_FGGY_GK"/>
    <property type="match status" value="1"/>
</dbReference>